<feature type="transmembrane region" description="Helical" evidence="2">
    <location>
        <begin position="184"/>
        <end position="202"/>
    </location>
</feature>
<sequence length="351" mass="38386">MSSSPPSPSLDEEQIELLKSFWRQTISQYLVFGVQATLFVITVYILASQGLRRSKARTVLLCITFVMFANSLIGNSILSHSQMGFFESLSSNPKPENEELGTRLTIVANTMLRINWVLSDAVVVWRAWIFWPRNRIVQGVLSVCFIGTVGTMIADITRIALSLYDKGPPVTAGGGAVMVALPPLVTNLVATGLIGLKAWTYTRGIQPYLAEFRVEKSASVGKVMLLLIESGLFYSTLWIFILVTNLVRNDVTGEISPIVAGMSISLAGIYPMLVIILVALKKSYAETMFASHITAGVSRPIEFGEPGMRTSTEGTATQTPGYHDHPEKSFVEGTTTTTGEERISQWGSSLH</sequence>
<feature type="compositionally biased region" description="Polar residues" evidence="1">
    <location>
        <begin position="309"/>
        <end position="320"/>
    </location>
</feature>
<name>A0ABR3A9Y1_9AGAR</name>
<keyword evidence="2" id="KW-1133">Transmembrane helix</keyword>
<evidence type="ECO:0000313" key="3">
    <source>
        <dbReference type="EMBL" id="KAL0070330.1"/>
    </source>
</evidence>
<proteinExistence type="predicted"/>
<dbReference type="Proteomes" id="UP001437256">
    <property type="component" value="Unassembled WGS sequence"/>
</dbReference>
<feature type="transmembrane region" description="Helical" evidence="2">
    <location>
        <begin position="59"/>
        <end position="78"/>
    </location>
</feature>
<keyword evidence="2" id="KW-0812">Transmembrane</keyword>
<evidence type="ECO:0000256" key="2">
    <source>
        <dbReference type="SAM" id="Phobius"/>
    </source>
</evidence>
<comment type="caution">
    <text evidence="3">The sequence shown here is derived from an EMBL/GenBank/DDBJ whole genome shotgun (WGS) entry which is preliminary data.</text>
</comment>
<protein>
    <submittedName>
        <fullName evidence="3">Uncharacterized protein</fullName>
    </submittedName>
</protein>
<feature type="region of interest" description="Disordered" evidence="1">
    <location>
        <begin position="307"/>
        <end position="351"/>
    </location>
</feature>
<feature type="transmembrane region" description="Helical" evidence="2">
    <location>
        <begin position="114"/>
        <end position="131"/>
    </location>
</feature>
<feature type="transmembrane region" description="Helical" evidence="2">
    <location>
        <begin position="143"/>
        <end position="164"/>
    </location>
</feature>
<dbReference type="EMBL" id="JBBXMP010000007">
    <property type="protein sequence ID" value="KAL0070330.1"/>
    <property type="molecule type" value="Genomic_DNA"/>
</dbReference>
<evidence type="ECO:0000313" key="4">
    <source>
        <dbReference type="Proteomes" id="UP001437256"/>
    </source>
</evidence>
<keyword evidence="4" id="KW-1185">Reference proteome</keyword>
<feature type="transmembrane region" description="Helical" evidence="2">
    <location>
        <begin position="26"/>
        <end position="47"/>
    </location>
</feature>
<gene>
    <name evidence="3" type="ORF">AAF712_002517</name>
</gene>
<evidence type="ECO:0000256" key="1">
    <source>
        <dbReference type="SAM" id="MobiDB-lite"/>
    </source>
</evidence>
<feature type="transmembrane region" description="Helical" evidence="2">
    <location>
        <begin position="223"/>
        <end position="243"/>
    </location>
</feature>
<feature type="transmembrane region" description="Helical" evidence="2">
    <location>
        <begin position="255"/>
        <end position="280"/>
    </location>
</feature>
<reference evidence="3 4" key="1">
    <citation type="submission" date="2024-05" db="EMBL/GenBank/DDBJ databases">
        <title>A draft genome resource for the thread blight pathogen Marasmius tenuissimus strain MS-2.</title>
        <authorList>
            <person name="Yulfo-Soto G.E."/>
            <person name="Baruah I.K."/>
            <person name="Amoako-Attah I."/>
            <person name="Bukari Y."/>
            <person name="Meinhardt L.W."/>
            <person name="Bailey B.A."/>
            <person name="Cohen S.P."/>
        </authorList>
    </citation>
    <scope>NUCLEOTIDE SEQUENCE [LARGE SCALE GENOMIC DNA]</scope>
    <source>
        <strain evidence="3 4">MS-2</strain>
    </source>
</reference>
<accession>A0ABR3A9Y1</accession>
<organism evidence="3 4">
    <name type="scientific">Marasmius tenuissimus</name>
    <dbReference type="NCBI Taxonomy" id="585030"/>
    <lineage>
        <taxon>Eukaryota</taxon>
        <taxon>Fungi</taxon>
        <taxon>Dikarya</taxon>
        <taxon>Basidiomycota</taxon>
        <taxon>Agaricomycotina</taxon>
        <taxon>Agaricomycetes</taxon>
        <taxon>Agaricomycetidae</taxon>
        <taxon>Agaricales</taxon>
        <taxon>Marasmiineae</taxon>
        <taxon>Marasmiaceae</taxon>
        <taxon>Marasmius</taxon>
    </lineage>
</organism>
<keyword evidence="2" id="KW-0472">Membrane</keyword>